<dbReference type="Pfam" id="PF01872">
    <property type="entry name" value="RibD_C"/>
    <property type="match status" value="1"/>
</dbReference>
<dbReference type="RefSeq" id="WP_123303324.1">
    <property type="nucleotide sequence ID" value="NZ_RKHK01000001.1"/>
</dbReference>
<name>A0A3N2BC37_9MICO</name>
<organism evidence="3 4">
    <name type="scientific">Bogoriella caseilytica</name>
    <dbReference type="NCBI Taxonomy" id="56055"/>
    <lineage>
        <taxon>Bacteria</taxon>
        <taxon>Bacillati</taxon>
        <taxon>Actinomycetota</taxon>
        <taxon>Actinomycetes</taxon>
        <taxon>Micrococcales</taxon>
        <taxon>Bogoriellaceae</taxon>
        <taxon>Bogoriella</taxon>
    </lineage>
</organism>
<reference evidence="3 4" key="1">
    <citation type="submission" date="2018-11" db="EMBL/GenBank/DDBJ databases">
        <title>Sequencing the genomes of 1000 actinobacteria strains.</title>
        <authorList>
            <person name="Klenk H.-P."/>
        </authorList>
    </citation>
    <scope>NUCLEOTIDE SEQUENCE [LARGE SCALE GENOMIC DNA]</scope>
    <source>
        <strain evidence="3 4">DSM 11294</strain>
    </source>
</reference>
<proteinExistence type="predicted"/>
<dbReference type="InterPro" id="IPR024072">
    <property type="entry name" value="DHFR-like_dom_sf"/>
</dbReference>
<dbReference type="GO" id="GO:0009231">
    <property type="term" value="P:riboflavin biosynthetic process"/>
    <property type="evidence" value="ECO:0007669"/>
    <property type="project" value="InterPro"/>
</dbReference>
<dbReference type="Proteomes" id="UP000280668">
    <property type="component" value="Unassembled WGS sequence"/>
</dbReference>
<feature type="domain" description="Bacterial bifunctional deaminase-reductase C-terminal" evidence="2">
    <location>
        <begin position="4"/>
        <end position="183"/>
    </location>
</feature>
<keyword evidence="4" id="KW-1185">Reference proteome</keyword>
<gene>
    <name evidence="3" type="ORF">EDD31_1170</name>
</gene>
<dbReference type="GO" id="GO:0008703">
    <property type="term" value="F:5-amino-6-(5-phosphoribosylamino)uracil reductase activity"/>
    <property type="evidence" value="ECO:0007669"/>
    <property type="project" value="InterPro"/>
</dbReference>
<dbReference type="PANTHER" id="PTHR38011:SF12">
    <property type="entry name" value="BIFUNCTIONAL DEAMINASE-REDUCTASE DOMAIN PROTEIN"/>
    <property type="match status" value="1"/>
</dbReference>
<dbReference type="AlphaFoldDB" id="A0A3N2BC37"/>
<dbReference type="SUPFAM" id="SSF53597">
    <property type="entry name" value="Dihydrofolate reductase-like"/>
    <property type="match status" value="1"/>
</dbReference>
<evidence type="ECO:0000313" key="4">
    <source>
        <dbReference type="Proteomes" id="UP000280668"/>
    </source>
</evidence>
<sequence>MSSVAADISMSLDGYVTGPEPDGERGLGIDGEALHGWVLNSEDSPPDRHFLEMAEHHGAVIMGRRTFDFVDGPHGWNDDIGYAYDHDLPSRPPVFVVTHEAPETTRLAGFTFVTDGIAAAIEAARATAGERETVIMGGASVIDQALTAGLVDELRIHLSPVVMGNGTRLFDLIDERVLLNQHDVVVTDHATHLTYRTREL</sequence>
<comment type="caution">
    <text evidence="3">The sequence shown here is derived from an EMBL/GenBank/DDBJ whole genome shotgun (WGS) entry which is preliminary data.</text>
</comment>
<accession>A0A3N2BC37</accession>
<evidence type="ECO:0000259" key="2">
    <source>
        <dbReference type="Pfam" id="PF01872"/>
    </source>
</evidence>
<dbReference type="Gene3D" id="3.40.430.10">
    <property type="entry name" value="Dihydrofolate Reductase, subunit A"/>
    <property type="match status" value="1"/>
</dbReference>
<dbReference type="InterPro" id="IPR002734">
    <property type="entry name" value="RibDG_C"/>
</dbReference>
<protein>
    <submittedName>
        <fullName evidence="3">Dihydrofolate reductase</fullName>
    </submittedName>
</protein>
<evidence type="ECO:0000256" key="1">
    <source>
        <dbReference type="SAM" id="MobiDB-lite"/>
    </source>
</evidence>
<dbReference type="OrthoDB" id="2313602at2"/>
<evidence type="ECO:0000313" key="3">
    <source>
        <dbReference type="EMBL" id="ROR72810.1"/>
    </source>
</evidence>
<dbReference type="PANTHER" id="PTHR38011">
    <property type="entry name" value="DIHYDROFOLATE REDUCTASE FAMILY PROTEIN (AFU_ORTHOLOGUE AFUA_8G06820)"/>
    <property type="match status" value="1"/>
</dbReference>
<dbReference type="InterPro" id="IPR050765">
    <property type="entry name" value="Riboflavin_Biosynth_HTPR"/>
</dbReference>
<feature type="region of interest" description="Disordered" evidence="1">
    <location>
        <begin position="1"/>
        <end position="26"/>
    </location>
</feature>
<dbReference type="EMBL" id="RKHK01000001">
    <property type="protein sequence ID" value="ROR72810.1"/>
    <property type="molecule type" value="Genomic_DNA"/>
</dbReference>